<sequence length="201" mass="22501">MNHLVLLLGDAMGHGMAPALIATELRAILRASIRLGVHHRVLVESMNEQLCDDLPDGHFMTLLMGRLDRQRCLFRWISFGQAPLLLWREKSKKVEVMHAQRPPLGLMRMPADYVPEVTLFDEGDVFLALSDGFFEARNGEGSCWGLEGAKNLLRKEMESAQALATACVRCVEEFSENAPAQDDRTVLVIRRCRGEAEVGGR</sequence>
<accession>A0A840V465</accession>
<dbReference type="InterPro" id="IPR001932">
    <property type="entry name" value="PPM-type_phosphatase-like_dom"/>
</dbReference>
<evidence type="ECO:0000313" key="3">
    <source>
        <dbReference type="EMBL" id="MBB5352805.1"/>
    </source>
</evidence>
<dbReference type="PANTHER" id="PTHR43156:SF2">
    <property type="entry name" value="STAGE II SPORULATION PROTEIN E"/>
    <property type="match status" value="1"/>
</dbReference>
<dbReference type="InterPro" id="IPR052016">
    <property type="entry name" value="Bact_Sigma-Reg"/>
</dbReference>
<evidence type="ECO:0000259" key="2">
    <source>
        <dbReference type="SMART" id="SM00331"/>
    </source>
</evidence>
<comment type="caution">
    <text evidence="3">The sequence shown here is derived from an EMBL/GenBank/DDBJ whole genome shotgun (WGS) entry which is preliminary data.</text>
</comment>
<dbReference type="AlphaFoldDB" id="A0A840V465"/>
<feature type="domain" description="PPM-type phosphatase" evidence="2">
    <location>
        <begin position="2"/>
        <end position="191"/>
    </location>
</feature>
<gene>
    <name evidence="3" type="ORF">HNR46_003053</name>
</gene>
<keyword evidence="4" id="KW-1185">Reference proteome</keyword>
<proteinExistence type="predicted"/>
<evidence type="ECO:0000256" key="1">
    <source>
        <dbReference type="ARBA" id="ARBA00022801"/>
    </source>
</evidence>
<name>A0A840V465_9BACT</name>
<dbReference type="SMART" id="SM00331">
    <property type="entry name" value="PP2C_SIG"/>
    <property type="match status" value="1"/>
</dbReference>
<protein>
    <submittedName>
        <fullName evidence="3">Serine phosphatase RsbU (Regulator of sigma subunit)</fullName>
    </submittedName>
</protein>
<dbReference type="GO" id="GO:0016791">
    <property type="term" value="F:phosphatase activity"/>
    <property type="evidence" value="ECO:0007669"/>
    <property type="project" value="TreeGrafter"/>
</dbReference>
<organism evidence="3 4">
    <name type="scientific">Haloferula luteola</name>
    <dbReference type="NCBI Taxonomy" id="595692"/>
    <lineage>
        <taxon>Bacteria</taxon>
        <taxon>Pseudomonadati</taxon>
        <taxon>Verrucomicrobiota</taxon>
        <taxon>Verrucomicrobiia</taxon>
        <taxon>Verrucomicrobiales</taxon>
        <taxon>Verrucomicrobiaceae</taxon>
        <taxon>Haloferula</taxon>
    </lineage>
</organism>
<dbReference type="Gene3D" id="3.60.40.10">
    <property type="entry name" value="PPM-type phosphatase domain"/>
    <property type="match status" value="1"/>
</dbReference>
<dbReference type="SUPFAM" id="SSF81606">
    <property type="entry name" value="PP2C-like"/>
    <property type="match status" value="1"/>
</dbReference>
<reference evidence="3 4" key="1">
    <citation type="submission" date="2020-08" db="EMBL/GenBank/DDBJ databases">
        <title>Genomic Encyclopedia of Type Strains, Phase IV (KMG-IV): sequencing the most valuable type-strain genomes for metagenomic binning, comparative biology and taxonomic classification.</title>
        <authorList>
            <person name="Goeker M."/>
        </authorList>
    </citation>
    <scope>NUCLEOTIDE SEQUENCE [LARGE SCALE GENOMIC DNA]</scope>
    <source>
        <strain evidence="3 4">YC6886</strain>
    </source>
</reference>
<evidence type="ECO:0000313" key="4">
    <source>
        <dbReference type="Proteomes" id="UP000557717"/>
    </source>
</evidence>
<dbReference type="Proteomes" id="UP000557717">
    <property type="component" value="Unassembled WGS sequence"/>
</dbReference>
<dbReference type="InterPro" id="IPR036457">
    <property type="entry name" value="PPM-type-like_dom_sf"/>
</dbReference>
<dbReference type="Pfam" id="PF07228">
    <property type="entry name" value="SpoIIE"/>
    <property type="match status" value="1"/>
</dbReference>
<dbReference type="EMBL" id="JACHFD010000016">
    <property type="protein sequence ID" value="MBB5352805.1"/>
    <property type="molecule type" value="Genomic_DNA"/>
</dbReference>
<keyword evidence="1" id="KW-0378">Hydrolase</keyword>
<dbReference type="PANTHER" id="PTHR43156">
    <property type="entry name" value="STAGE II SPORULATION PROTEIN E-RELATED"/>
    <property type="match status" value="1"/>
</dbReference>